<evidence type="ECO:0000256" key="2">
    <source>
        <dbReference type="ARBA" id="ARBA00006206"/>
    </source>
</evidence>
<reference evidence="9 10" key="1">
    <citation type="journal article" date="2012" name="Front. Microbiol.">
        <title>Draft Genome Sequence of the Virulent Strain 01-B526 of the Fish Pathogen Aeromonas salmonicida.</title>
        <authorList>
            <person name="Charette S.J."/>
            <person name="Brochu F."/>
            <person name="Boyle B."/>
            <person name="Filion G."/>
            <person name="Tanaka K.H."/>
            <person name="Derome N."/>
        </authorList>
    </citation>
    <scope>NUCLEOTIDE SEQUENCE [LARGE SCALE GENOMIC DNA]</scope>
    <source>
        <strain evidence="9 10">P11</strain>
    </source>
</reference>
<name>A0A1A6AMT9_9CLOT</name>
<keyword evidence="3 5" id="KW-0413">Isomerase</keyword>
<dbReference type="InterPro" id="IPR008183">
    <property type="entry name" value="Aldose_1/G6P_1-epimerase"/>
</dbReference>
<dbReference type="PATRIC" id="fig|1353534.3.peg.3072"/>
<evidence type="ECO:0000256" key="7">
    <source>
        <dbReference type="PIRSR" id="PIRSR005096-2"/>
    </source>
</evidence>
<dbReference type="Pfam" id="PF01263">
    <property type="entry name" value="Aldose_epim"/>
    <property type="match status" value="1"/>
</dbReference>
<organism evidence="9 10">
    <name type="scientific">Clostridium ragsdalei P11</name>
    <dbReference type="NCBI Taxonomy" id="1353534"/>
    <lineage>
        <taxon>Bacteria</taxon>
        <taxon>Bacillati</taxon>
        <taxon>Bacillota</taxon>
        <taxon>Clostridia</taxon>
        <taxon>Eubacteriales</taxon>
        <taxon>Clostridiaceae</taxon>
        <taxon>Clostridium</taxon>
    </lineage>
</organism>
<feature type="active site" description="Proton donor" evidence="6">
    <location>
        <position position="179"/>
    </location>
</feature>
<dbReference type="RefSeq" id="WP_065079151.1">
    <property type="nucleotide sequence ID" value="NZ_LROS01000040.1"/>
</dbReference>
<dbReference type="InterPro" id="IPR011013">
    <property type="entry name" value="Gal_mutarotase_sf_dom"/>
</dbReference>
<dbReference type="GO" id="GO:0004034">
    <property type="term" value="F:aldose 1-epimerase activity"/>
    <property type="evidence" value="ECO:0007669"/>
    <property type="project" value="UniProtKB-EC"/>
</dbReference>
<feature type="binding site" evidence="8">
    <location>
        <begin position="179"/>
        <end position="181"/>
    </location>
    <ligand>
        <name>beta-D-galactose</name>
        <dbReference type="ChEBI" id="CHEBI:27667"/>
    </ligand>
</feature>
<dbReference type="EC" id="5.1.3.3" evidence="5"/>
<comment type="caution">
    <text evidence="9">The sequence shown here is derived from an EMBL/GenBank/DDBJ whole genome shotgun (WGS) entry which is preliminary data.</text>
</comment>
<dbReference type="UniPathway" id="UPA00242"/>
<dbReference type="Proteomes" id="UP000093954">
    <property type="component" value="Unassembled WGS sequence"/>
</dbReference>
<evidence type="ECO:0000256" key="4">
    <source>
        <dbReference type="ARBA" id="ARBA00023277"/>
    </source>
</evidence>
<dbReference type="EMBL" id="LROS01000040">
    <property type="protein sequence ID" value="OBR91387.1"/>
    <property type="molecule type" value="Genomic_DNA"/>
</dbReference>
<sequence>MIEKSVFGSFKGNNIYKYTMTNKHGMKVSCISHGATLTEIVVPDKLGNFSNVLLGFDNLDSYIKDRKMFLGAAIGPVAGRITNGSFKIKDISYNVPKNEGKNTLHGGTYGFNSLIWNSSTEDSEEATSVLFQRTISPDEDGFPGTLNAEVKYTLNNNNDLLITFSGLSNKDTLFNPTVHSYFNLNNDITKLFSGHTLQISASRYAEINEDLLPTGTLKEVSRTPFDFQQPKNLEDAIKYLQTESGLNGFDHPFNVNGKNIATLINHDTCRRLDIESDRNALIVYTLNIKDDTWKVQNQKLVSNMGIALEPQTLPDAIHYKNFGDIILPANKRKCYNIKYHFSLI</sequence>
<dbReference type="InterPro" id="IPR015443">
    <property type="entry name" value="Aldose_1-epimerase"/>
</dbReference>
<evidence type="ECO:0000256" key="3">
    <source>
        <dbReference type="ARBA" id="ARBA00023235"/>
    </source>
</evidence>
<dbReference type="GO" id="GO:0033499">
    <property type="term" value="P:galactose catabolic process via UDP-galactose, Leloir pathway"/>
    <property type="evidence" value="ECO:0007669"/>
    <property type="project" value="TreeGrafter"/>
</dbReference>
<dbReference type="GO" id="GO:0006006">
    <property type="term" value="P:glucose metabolic process"/>
    <property type="evidence" value="ECO:0007669"/>
    <property type="project" value="TreeGrafter"/>
</dbReference>
<evidence type="ECO:0000256" key="8">
    <source>
        <dbReference type="PIRSR" id="PIRSR005096-3"/>
    </source>
</evidence>
<evidence type="ECO:0000313" key="10">
    <source>
        <dbReference type="Proteomes" id="UP000093954"/>
    </source>
</evidence>
<evidence type="ECO:0000313" key="9">
    <source>
        <dbReference type="EMBL" id="OBR91387.1"/>
    </source>
</evidence>
<protein>
    <recommendedName>
        <fullName evidence="5">Aldose 1-epimerase</fullName>
        <ecNumber evidence="5">5.1.3.3</ecNumber>
    </recommendedName>
</protein>
<evidence type="ECO:0000256" key="6">
    <source>
        <dbReference type="PIRSR" id="PIRSR005096-1"/>
    </source>
</evidence>
<dbReference type="SUPFAM" id="SSF74650">
    <property type="entry name" value="Galactose mutarotase-like"/>
    <property type="match status" value="1"/>
</dbReference>
<evidence type="ECO:0000256" key="5">
    <source>
        <dbReference type="PIRNR" id="PIRNR005096"/>
    </source>
</evidence>
<dbReference type="PANTHER" id="PTHR10091">
    <property type="entry name" value="ALDOSE-1-EPIMERASE"/>
    <property type="match status" value="1"/>
</dbReference>
<comment type="catalytic activity">
    <reaction evidence="5">
        <text>alpha-D-glucose = beta-D-glucose</text>
        <dbReference type="Rhea" id="RHEA:10264"/>
        <dbReference type="ChEBI" id="CHEBI:15903"/>
        <dbReference type="ChEBI" id="CHEBI:17925"/>
        <dbReference type="EC" id="5.1.3.3"/>
    </reaction>
</comment>
<dbReference type="CDD" id="cd09019">
    <property type="entry name" value="galactose_mutarotase_like"/>
    <property type="match status" value="1"/>
</dbReference>
<dbReference type="AlphaFoldDB" id="A0A1A6AMT9"/>
<gene>
    <name evidence="9" type="ORF">CLRAG_30230</name>
</gene>
<dbReference type="Gene3D" id="2.70.98.10">
    <property type="match status" value="1"/>
</dbReference>
<dbReference type="PANTHER" id="PTHR10091:SF0">
    <property type="entry name" value="GALACTOSE MUTAROTASE"/>
    <property type="match status" value="1"/>
</dbReference>
<feature type="active site" description="Proton acceptor" evidence="6">
    <location>
        <position position="309"/>
    </location>
</feature>
<dbReference type="InterPro" id="IPR047215">
    <property type="entry name" value="Galactose_mutarotase-like"/>
</dbReference>
<feature type="binding site" evidence="7">
    <location>
        <position position="250"/>
    </location>
    <ligand>
        <name>beta-D-galactose</name>
        <dbReference type="ChEBI" id="CHEBI:27667"/>
    </ligand>
</feature>
<evidence type="ECO:0000256" key="1">
    <source>
        <dbReference type="ARBA" id="ARBA00005028"/>
    </source>
</evidence>
<dbReference type="InterPro" id="IPR014718">
    <property type="entry name" value="GH-type_carb-bd"/>
</dbReference>
<dbReference type="GO" id="GO:0030246">
    <property type="term" value="F:carbohydrate binding"/>
    <property type="evidence" value="ECO:0007669"/>
    <property type="project" value="InterPro"/>
</dbReference>
<keyword evidence="4 5" id="KW-0119">Carbohydrate metabolism</keyword>
<proteinExistence type="inferred from homology"/>
<comment type="pathway">
    <text evidence="1 5">Carbohydrate metabolism; hexose metabolism.</text>
</comment>
<accession>A0A1A6AMT9</accession>
<dbReference type="PIRSF" id="PIRSF005096">
    <property type="entry name" value="GALM"/>
    <property type="match status" value="1"/>
</dbReference>
<dbReference type="GO" id="GO:0005737">
    <property type="term" value="C:cytoplasm"/>
    <property type="evidence" value="ECO:0007669"/>
    <property type="project" value="TreeGrafter"/>
</dbReference>
<keyword evidence="10" id="KW-1185">Reference proteome</keyword>
<comment type="similarity">
    <text evidence="2 5">Belongs to the aldose epimerase family.</text>
</comment>